<sequence>MKREVFGHSETGGISFLKAEVANKPGVTPDERSEIRDPLISRALA</sequence>
<feature type="compositionally biased region" description="Basic and acidic residues" evidence="1">
    <location>
        <begin position="29"/>
        <end position="39"/>
    </location>
</feature>
<keyword evidence="3" id="KW-1185">Reference proteome</keyword>
<evidence type="ECO:0000313" key="3">
    <source>
        <dbReference type="Proteomes" id="UP001431221"/>
    </source>
</evidence>
<name>A0ABT0GMW0_9HYPH</name>
<evidence type="ECO:0000313" key="2">
    <source>
        <dbReference type="EMBL" id="MCK7610762.1"/>
    </source>
</evidence>
<comment type="caution">
    <text evidence="2">The sequence shown here is derived from an EMBL/GenBank/DDBJ whole genome shotgun (WGS) entry which is preliminary data.</text>
</comment>
<evidence type="ECO:0000256" key="1">
    <source>
        <dbReference type="SAM" id="MobiDB-lite"/>
    </source>
</evidence>
<accession>A0ABT0GMW0</accession>
<gene>
    <name evidence="2" type="ORF">M0H32_01205</name>
</gene>
<dbReference type="RefSeq" id="WP_248149681.1">
    <property type="nucleotide sequence ID" value="NZ_JALNMJ010000001.1"/>
</dbReference>
<feature type="region of interest" description="Disordered" evidence="1">
    <location>
        <begin position="23"/>
        <end position="45"/>
    </location>
</feature>
<organism evidence="2 3">
    <name type="scientific">Roseibium sediminicola</name>
    <dbReference type="NCBI Taxonomy" id="2933272"/>
    <lineage>
        <taxon>Bacteria</taxon>
        <taxon>Pseudomonadati</taxon>
        <taxon>Pseudomonadota</taxon>
        <taxon>Alphaproteobacteria</taxon>
        <taxon>Hyphomicrobiales</taxon>
        <taxon>Stappiaceae</taxon>
        <taxon>Roseibium</taxon>
    </lineage>
</organism>
<dbReference type="EMBL" id="JALNMJ010000001">
    <property type="protein sequence ID" value="MCK7610762.1"/>
    <property type="molecule type" value="Genomic_DNA"/>
</dbReference>
<reference evidence="2" key="1">
    <citation type="submission" date="2022-04" db="EMBL/GenBank/DDBJ databases">
        <title>Roseibium sp. CAU 1639 isolated from mud.</title>
        <authorList>
            <person name="Kim W."/>
        </authorList>
    </citation>
    <scope>NUCLEOTIDE SEQUENCE</scope>
    <source>
        <strain evidence="2">CAU 1639</strain>
    </source>
</reference>
<proteinExistence type="predicted"/>
<protein>
    <submittedName>
        <fullName evidence="2">Uncharacterized protein</fullName>
    </submittedName>
</protein>
<dbReference type="Proteomes" id="UP001431221">
    <property type="component" value="Unassembled WGS sequence"/>
</dbReference>